<keyword evidence="5 9" id="KW-0418">Kinase</keyword>
<dbReference type="Pfam" id="PF00989">
    <property type="entry name" value="PAS"/>
    <property type="match status" value="1"/>
</dbReference>
<dbReference type="EMBL" id="FNBD01000014">
    <property type="protein sequence ID" value="SDF41884.1"/>
    <property type="molecule type" value="Genomic_DNA"/>
</dbReference>
<dbReference type="GO" id="GO:0000155">
    <property type="term" value="F:phosphorelay sensor kinase activity"/>
    <property type="evidence" value="ECO:0007669"/>
    <property type="project" value="InterPro"/>
</dbReference>
<dbReference type="eggNOG" id="COG2202">
    <property type="taxonomic scope" value="Bacteria"/>
</dbReference>
<evidence type="ECO:0000259" key="8">
    <source>
        <dbReference type="PROSITE" id="PS50113"/>
    </source>
</evidence>
<dbReference type="InterPro" id="IPR005467">
    <property type="entry name" value="His_kinase_dom"/>
</dbReference>
<dbReference type="Pfam" id="PF00512">
    <property type="entry name" value="HisKA"/>
    <property type="match status" value="1"/>
</dbReference>
<dbReference type="PROSITE" id="PS50112">
    <property type="entry name" value="PAS"/>
    <property type="match status" value="2"/>
</dbReference>
<dbReference type="Pfam" id="PF02518">
    <property type="entry name" value="HATPase_c"/>
    <property type="match status" value="1"/>
</dbReference>
<evidence type="ECO:0000256" key="4">
    <source>
        <dbReference type="ARBA" id="ARBA00022679"/>
    </source>
</evidence>
<dbReference type="CDD" id="cd00082">
    <property type="entry name" value="HisKA"/>
    <property type="match status" value="1"/>
</dbReference>
<dbReference type="Gene3D" id="3.30.565.10">
    <property type="entry name" value="Histidine kinase-like ATPase, C-terminal domain"/>
    <property type="match status" value="1"/>
</dbReference>
<feature type="domain" description="PAC" evidence="8">
    <location>
        <begin position="126"/>
        <end position="178"/>
    </location>
</feature>
<dbReference type="PROSITE" id="PS50113">
    <property type="entry name" value="PAC"/>
    <property type="match status" value="3"/>
</dbReference>
<protein>
    <recommendedName>
        <fullName evidence="2">histidine kinase</fullName>
        <ecNumber evidence="2">2.7.13.3</ecNumber>
    </recommendedName>
</protein>
<feature type="domain" description="PAS" evidence="7">
    <location>
        <begin position="434"/>
        <end position="504"/>
    </location>
</feature>
<keyword evidence="4" id="KW-0808">Transferase</keyword>
<dbReference type="InterPro" id="IPR013655">
    <property type="entry name" value="PAS_fold_3"/>
</dbReference>
<feature type="domain" description="Histidine kinase" evidence="6">
    <location>
        <begin position="576"/>
        <end position="783"/>
    </location>
</feature>
<dbReference type="Pfam" id="PF08447">
    <property type="entry name" value="PAS_3"/>
    <property type="match status" value="1"/>
</dbReference>
<dbReference type="InterPro" id="IPR036890">
    <property type="entry name" value="HATPase_C_sf"/>
</dbReference>
<name>A0A1G7KXS1_9FLAO</name>
<evidence type="ECO:0000313" key="10">
    <source>
        <dbReference type="Proteomes" id="UP000182114"/>
    </source>
</evidence>
<proteinExistence type="predicted"/>
<dbReference type="InterPro" id="IPR004358">
    <property type="entry name" value="Sig_transdc_His_kin-like_C"/>
</dbReference>
<dbReference type="InterPro" id="IPR001610">
    <property type="entry name" value="PAC"/>
</dbReference>
<evidence type="ECO:0000256" key="5">
    <source>
        <dbReference type="ARBA" id="ARBA00022777"/>
    </source>
</evidence>
<dbReference type="SMART" id="SM00388">
    <property type="entry name" value="HisKA"/>
    <property type="match status" value="1"/>
</dbReference>
<feature type="domain" description="PAC" evidence="8">
    <location>
        <begin position="506"/>
        <end position="558"/>
    </location>
</feature>
<evidence type="ECO:0000259" key="7">
    <source>
        <dbReference type="PROSITE" id="PS50112"/>
    </source>
</evidence>
<dbReference type="Gene3D" id="3.30.450.20">
    <property type="entry name" value="PAS domain"/>
    <property type="match status" value="4"/>
</dbReference>
<dbReference type="eggNOG" id="COG4251">
    <property type="taxonomic scope" value="Bacteria"/>
</dbReference>
<keyword evidence="10" id="KW-1185">Reference proteome</keyword>
<dbReference type="Pfam" id="PF13188">
    <property type="entry name" value="PAS_8"/>
    <property type="match status" value="1"/>
</dbReference>
<sequence length="783" mass="88674">MDNKEITLLKRALDRQVKARKQAESILEAKSKELYDTTRHLQEVNSRLENLLSEKSSELNEIFVNIVDPYVVMDLMGNIIKMNDAAREFLGCGPDEEVDLSSYVHKDYIEYTYNSFKSLVEVGTIKNYRPKLVLKDGTIRTVEVNGSIIYDENRVPVGAQGIIRDISQESEIKELLGNQRKQLDIIVENSPLGIILTDNEHIIKANNAIVNLLGYSIEELKKQSLDAISSSEHTTESQKLMQKMDDGELENFSVVRTFIKKNGKQLFTKTAVSAVKNQQGEIDYKVIILEDITKELEAEEQLKASENRLSSLIANLHTGILVEDEDRNVVLANKMFCALFEIEAPPHRLVGINCENAMSGNEHLFKNPDFEVSRINKIIQKKDLVLSDEVEMADGKTLQRDFIPIFNKGVYNGHLWTYTDVTISKNYKRNLEVQKEKYSSIIANMNLGLLEVNLDEIIQTVNQSFCSMSGYTEKELLGNKATDLIKITDSDTLNSKSEKGLKGESDSYEVEVLQKDGTTRHWLISGAPRYNDSGKVIGSLGIHLDITAQKQLELQKEALVKELEKSNVGLQEYAHIVSHDLKSPLRSISALCTWLNEDYQDKLDDNGKYNLSMMQEKVEAMDSLIDGILKYSTINSDNIENSSVDVNEVIKEITDIIYIPEHVKVVVTSTLPTIYADRTKVHQLIQNFLSNAVVHIEREKGLVEIGCIETKTHWQFSVKDNGVGIPKEYHEKIFKIFQSVGNKERSTGIGLSIVKKIIDLYEGQVWLESEIGEGTTFFFTLKK</sequence>
<evidence type="ECO:0000313" key="9">
    <source>
        <dbReference type="EMBL" id="SDF41884.1"/>
    </source>
</evidence>
<dbReference type="Proteomes" id="UP000182114">
    <property type="component" value="Unassembled WGS sequence"/>
</dbReference>
<dbReference type="InterPro" id="IPR052162">
    <property type="entry name" value="Sensor_kinase/Photoreceptor"/>
</dbReference>
<dbReference type="InterPro" id="IPR000014">
    <property type="entry name" value="PAS"/>
</dbReference>
<keyword evidence="3" id="KW-0597">Phosphoprotein</keyword>
<dbReference type="CDD" id="cd00130">
    <property type="entry name" value="PAS"/>
    <property type="match status" value="3"/>
</dbReference>
<reference evidence="10" key="1">
    <citation type="submission" date="2016-10" db="EMBL/GenBank/DDBJ databases">
        <authorList>
            <person name="Varghese N."/>
            <person name="Submissions S."/>
        </authorList>
    </citation>
    <scope>NUCLEOTIDE SEQUENCE [LARGE SCALE GENOMIC DNA]</scope>
    <source>
        <strain evidence="10">DSM 24729</strain>
    </source>
</reference>
<evidence type="ECO:0000259" key="6">
    <source>
        <dbReference type="PROSITE" id="PS50109"/>
    </source>
</evidence>
<dbReference type="Pfam" id="PF13426">
    <property type="entry name" value="PAS_9"/>
    <property type="match status" value="1"/>
</dbReference>
<dbReference type="Gene3D" id="1.10.287.130">
    <property type="match status" value="1"/>
</dbReference>
<dbReference type="SUPFAM" id="SSF55785">
    <property type="entry name" value="PYP-like sensor domain (PAS domain)"/>
    <property type="match status" value="4"/>
</dbReference>
<dbReference type="SUPFAM" id="SSF55874">
    <property type="entry name" value="ATPase domain of HSP90 chaperone/DNA topoisomerase II/histidine kinase"/>
    <property type="match status" value="1"/>
</dbReference>
<dbReference type="PROSITE" id="PS50109">
    <property type="entry name" value="HIS_KIN"/>
    <property type="match status" value="1"/>
</dbReference>
<evidence type="ECO:0000256" key="3">
    <source>
        <dbReference type="ARBA" id="ARBA00022553"/>
    </source>
</evidence>
<dbReference type="SMART" id="SM00091">
    <property type="entry name" value="PAS"/>
    <property type="match status" value="4"/>
</dbReference>
<dbReference type="PANTHER" id="PTHR43304:SF1">
    <property type="entry name" value="PAC DOMAIN-CONTAINING PROTEIN"/>
    <property type="match status" value="1"/>
</dbReference>
<dbReference type="InterPro" id="IPR000700">
    <property type="entry name" value="PAS-assoc_C"/>
</dbReference>
<dbReference type="SMART" id="SM00086">
    <property type="entry name" value="PAC"/>
    <property type="match status" value="3"/>
</dbReference>
<dbReference type="SMART" id="SM00387">
    <property type="entry name" value="HATPase_c"/>
    <property type="match status" value="1"/>
</dbReference>
<dbReference type="AlphaFoldDB" id="A0A1G7KXS1"/>
<dbReference type="InterPro" id="IPR035965">
    <property type="entry name" value="PAS-like_dom_sf"/>
</dbReference>
<dbReference type="GO" id="GO:0006355">
    <property type="term" value="P:regulation of DNA-templated transcription"/>
    <property type="evidence" value="ECO:0007669"/>
    <property type="project" value="InterPro"/>
</dbReference>
<dbReference type="InterPro" id="IPR013767">
    <property type="entry name" value="PAS_fold"/>
</dbReference>
<accession>A0A1G7KXS1</accession>
<feature type="domain" description="PAC" evidence="8">
    <location>
        <begin position="252"/>
        <end position="304"/>
    </location>
</feature>
<dbReference type="PANTHER" id="PTHR43304">
    <property type="entry name" value="PHYTOCHROME-LIKE PROTEIN CPH1"/>
    <property type="match status" value="1"/>
</dbReference>
<dbReference type="SUPFAM" id="SSF47384">
    <property type="entry name" value="Homodimeric domain of signal transducing histidine kinase"/>
    <property type="match status" value="1"/>
</dbReference>
<comment type="catalytic activity">
    <reaction evidence="1">
        <text>ATP + protein L-histidine = ADP + protein N-phospho-L-histidine.</text>
        <dbReference type="EC" id="2.7.13.3"/>
    </reaction>
</comment>
<gene>
    <name evidence="9" type="ORF">SAMN04487992_11465</name>
</gene>
<dbReference type="InterPro" id="IPR003661">
    <property type="entry name" value="HisK_dim/P_dom"/>
</dbReference>
<dbReference type="RefSeq" id="WP_074539306.1">
    <property type="nucleotide sequence ID" value="NZ_FNBD01000014.1"/>
</dbReference>
<dbReference type="InterPro" id="IPR003594">
    <property type="entry name" value="HATPase_dom"/>
</dbReference>
<dbReference type="EC" id="2.7.13.3" evidence="2"/>
<evidence type="ECO:0000256" key="2">
    <source>
        <dbReference type="ARBA" id="ARBA00012438"/>
    </source>
</evidence>
<evidence type="ECO:0000256" key="1">
    <source>
        <dbReference type="ARBA" id="ARBA00000085"/>
    </source>
</evidence>
<dbReference type="PRINTS" id="PR00344">
    <property type="entry name" value="BCTRLSENSOR"/>
</dbReference>
<dbReference type="NCBIfam" id="TIGR00229">
    <property type="entry name" value="sensory_box"/>
    <property type="match status" value="3"/>
</dbReference>
<dbReference type="InterPro" id="IPR036097">
    <property type="entry name" value="HisK_dim/P_sf"/>
</dbReference>
<feature type="domain" description="PAS" evidence="7">
    <location>
        <begin position="55"/>
        <end position="96"/>
    </location>
</feature>
<organism evidence="9 10">
    <name type="scientific">Cellulophaga baltica</name>
    <dbReference type="NCBI Taxonomy" id="76594"/>
    <lineage>
        <taxon>Bacteria</taxon>
        <taxon>Pseudomonadati</taxon>
        <taxon>Bacteroidota</taxon>
        <taxon>Flavobacteriia</taxon>
        <taxon>Flavobacteriales</taxon>
        <taxon>Flavobacteriaceae</taxon>
        <taxon>Cellulophaga</taxon>
    </lineage>
</organism>